<dbReference type="RefSeq" id="WP_132962817.1">
    <property type="nucleotide sequence ID" value="NZ_SMAH01000009.1"/>
</dbReference>
<dbReference type="OrthoDB" id="9775513at2"/>
<dbReference type="PRINTS" id="PR01490">
    <property type="entry name" value="RTXTOXIND"/>
</dbReference>
<evidence type="ECO:0000256" key="3">
    <source>
        <dbReference type="ARBA" id="ARBA00022448"/>
    </source>
</evidence>
<keyword evidence="4 9" id="KW-1003">Cell membrane</keyword>
<organism evidence="13 15">
    <name type="scientific">Tepidimonas ignava</name>
    <dbReference type="NCBI Taxonomy" id="114249"/>
    <lineage>
        <taxon>Bacteria</taxon>
        <taxon>Pseudomonadati</taxon>
        <taxon>Pseudomonadota</taxon>
        <taxon>Betaproteobacteria</taxon>
        <taxon>Burkholderiales</taxon>
        <taxon>Tepidimonas</taxon>
    </lineage>
</organism>
<evidence type="ECO:0000256" key="2">
    <source>
        <dbReference type="ARBA" id="ARBA00009477"/>
    </source>
</evidence>
<dbReference type="Gene3D" id="1.10.287.1490">
    <property type="match status" value="1"/>
</dbReference>
<keyword evidence="13" id="KW-0645">Protease</keyword>
<sequence>MNTHTTVTEALSASPVGAAQAAVRPASRAARWGAWALMLGFGGFVAWAAWAPLDEGVPTHGVVAIDTKRKAVQHLSGGIVQQVLVREGDLVREDQTLIVLDEKAARANYEAVRQRYLGLRAMQGRLMAEQLGATTITWHPDLLAARQDPWIEAQMQAQQQLLRSRREGLQAELRALEEASQGQQAVLRAYQAMLPSREQQLASLEEELRSITALVHDGYAPRTRQNELQRQVAELKAQLADLQGNIERAQRAIAELRQRSVARQQEFRKDVENELTRVNLDVQADAERYRAAQAELQRTEIRAPATGQVVGLAVQSVGAVIQPGQKLMDIVPLDETLLLETRLEPHLIDKVRAGLKADVRFSTFAHSPQLVVEGEVVSVSGDLLADPHTGAPYYLMRVKLTEAGMHTLGPRKLQPGMPVEVIVKTGERSLLTYLAGPLVRRVAASLKEE</sequence>
<keyword evidence="16" id="KW-1185">Reference proteome</keyword>
<keyword evidence="5 9" id="KW-0997">Cell inner membrane</keyword>
<evidence type="ECO:0000256" key="6">
    <source>
        <dbReference type="ARBA" id="ARBA00022692"/>
    </source>
</evidence>
<evidence type="ECO:0000313" key="15">
    <source>
        <dbReference type="Proteomes" id="UP000295536"/>
    </source>
</evidence>
<dbReference type="InterPro" id="IPR010129">
    <property type="entry name" value="T1SS_HlyD"/>
</dbReference>
<dbReference type="PANTHER" id="PTHR30386:SF17">
    <property type="entry name" value="ALKALINE PROTEASE SECRETION PROTEIN APRE"/>
    <property type="match status" value="1"/>
</dbReference>
<dbReference type="Pfam" id="PF25994">
    <property type="entry name" value="HH_AprE"/>
    <property type="match status" value="1"/>
</dbReference>
<evidence type="ECO:0000313" key="16">
    <source>
        <dbReference type="Proteomes" id="UP000315577"/>
    </source>
</evidence>
<reference evidence="14 16" key="2">
    <citation type="submission" date="2019-07" db="EMBL/GenBank/DDBJ databases">
        <title>Tepidimonas ignava SPS-1037 draft genome.</title>
        <authorList>
            <person name="Da Costa M.S."/>
            <person name="Froufe H.J.C."/>
            <person name="Egas C."/>
            <person name="Albuquerque L."/>
        </authorList>
    </citation>
    <scope>NUCLEOTIDE SEQUENCE [LARGE SCALE GENOMIC DNA]</scope>
    <source>
        <strain evidence="14 16">SPS-1037</strain>
    </source>
</reference>
<dbReference type="EMBL" id="SMAH01000009">
    <property type="protein sequence ID" value="TCS97514.1"/>
    <property type="molecule type" value="Genomic_DNA"/>
</dbReference>
<protein>
    <recommendedName>
        <fullName evidence="9">Membrane fusion protein (MFP) family protein</fullName>
    </recommendedName>
</protein>
<dbReference type="GO" id="GO:0008233">
    <property type="term" value="F:peptidase activity"/>
    <property type="evidence" value="ECO:0007669"/>
    <property type="project" value="UniProtKB-KW"/>
</dbReference>
<keyword evidence="7 9" id="KW-1133">Transmembrane helix</keyword>
<keyword evidence="3 9" id="KW-0813">Transport</keyword>
<evidence type="ECO:0000313" key="13">
    <source>
        <dbReference type="EMBL" id="TCS97514.1"/>
    </source>
</evidence>
<reference evidence="13 15" key="1">
    <citation type="submission" date="2019-03" db="EMBL/GenBank/DDBJ databases">
        <title>Genomic Encyclopedia of Type Strains, Phase IV (KMG-IV): sequencing the most valuable type-strain genomes for metagenomic binning, comparative biology and taxonomic classification.</title>
        <authorList>
            <person name="Goeker M."/>
        </authorList>
    </citation>
    <scope>NUCLEOTIDE SEQUENCE [LARGE SCALE GENOMIC DNA]</scope>
    <source>
        <strain evidence="13 15">DSM 12034</strain>
    </source>
</reference>
<evidence type="ECO:0000256" key="7">
    <source>
        <dbReference type="ARBA" id="ARBA00022989"/>
    </source>
</evidence>
<dbReference type="EMBL" id="VJNC01000007">
    <property type="protein sequence ID" value="TSE22093.1"/>
    <property type="molecule type" value="Genomic_DNA"/>
</dbReference>
<name>A0A4R3LGF2_9BURK</name>
<evidence type="ECO:0000256" key="10">
    <source>
        <dbReference type="SAM" id="Coils"/>
    </source>
</evidence>
<keyword evidence="6 9" id="KW-0812">Transmembrane</keyword>
<comment type="subcellular location">
    <subcellularLocation>
        <location evidence="1 9">Cell inner membrane</location>
        <topology evidence="1 9">Single-pass membrane protein</topology>
    </subcellularLocation>
</comment>
<keyword evidence="13" id="KW-0378">Hydrolase</keyword>
<evidence type="ECO:0000256" key="5">
    <source>
        <dbReference type="ARBA" id="ARBA00022519"/>
    </source>
</evidence>
<dbReference type="Pfam" id="PF26002">
    <property type="entry name" value="Beta-barrel_AprE"/>
    <property type="match status" value="1"/>
</dbReference>
<evidence type="ECO:0000256" key="1">
    <source>
        <dbReference type="ARBA" id="ARBA00004377"/>
    </source>
</evidence>
<dbReference type="GO" id="GO:0005886">
    <property type="term" value="C:plasma membrane"/>
    <property type="evidence" value="ECO:0007669"/>
    <property type="project" value="UniProtKB-SubCell"/>
</dbReference>
<feature type="domain" description="AprE-like long alpha-helical hairpin" evidence="11">
    <location>
        <begin position="105"/>
        <end position="294"/>
    </location>
</feature>
<evidence type="ECO:0000256" key="4">
    <source>
        <dbReference type="ARBA" id="ARBA00022475"/>
    </source>
</evidence>
<dbReference type="InterPro" id="IPR050739">
    <property type="entry name" value="MFP"/>
</dbReference>
<evidence type="ECO:0000313" key="14">
    <source>
        <dbReference type="EMBL" id="TSE22093.1"/>
    </source>
</evidence>
<feature type="coiled-coil region" evidence="10">
    <location>
        <begin position="159"/>
        <end position="302"/>
    </location>
</feature>
<dbReference type="InterPro" id="IPR058781">
    <property type="entry name" value="HH_AprE-like"/>
</dbReference>
<evidence type="ECO:0000259" key="11">
    <source>
        <dbReference type="Pfam" id="PF25994"/>
    </source>
</evidence>
<dbReference type="SUPFAM" id="SSF111369">
    <property type="entry name" value="HlyD-like secretion proteins"/>
    <property type="match status" value="1"/>
</dbReference>
<accession>A0A4R3LGF2</accession>
<comment type="caution">
    <text evidence="13">The sequence shown here is derived from an EMBL/GenBank/DDBJ whole genome shotgun (WGS) entry which is preliminary data.</text>
</comment>
<dbReference type="NCBIfam" id="TIGR01843">
    <property type="entry name" value="type_I_hlyD"/>
    <property type="match status" value="1"/>
</dbReference>
<feature type="domain" description="AprE-like beta-barrel" evidence="12">
    <location>
        <begin position="337"/>
        <end position="426"/>
    </location>
</feature>
<dbReference type="Gene3D" id="2.40.30.170">
    <property type="match status" value="1"/>
</dbReference>
<proteinExistence type="inferred from homology"/>
<dbReference type="InterPro" id="IPR058982">
    <property type="entry name" value="Beta-barrel_AprE"/>
</dbReference>
<evidence type="ECO:0000256" key="9">
    <source>
        <dbReference type="RuleBase" id="RU365093"/>
    </source>
</evidence>
<dbReference type="PANTHER" id="PTHR30386">
    <property type="entry name" value="MEMBRANE FUSION SUBUNIT OF EMRAB-TOLC MULTIDRUG EFFLUX PUMP"/>
    <property type="match status" value="1"/>
</dbReference>
<dbReference type="Proteomes" id="UP000295536">
    <property type="component" value="Unassembled WGS sequence"/>
</dbReference>
<comment type="similarity">
    <text evidence="2 9">Belongs to the membrane fusion protein (MFP) (TC 8.A.1) family.</text>
</comment>
<dbReference type="GO" id="GO:0006508">
    <property type="term" value="P:proteolysis"/>
    <property type="evidence" value="ECO:0007669"/>
    <property type="project" value="UniProtKB-KW"/>
</dbReference>
<evidence type="ECO:0000256" key="8">
    <source>
        <dbReference type="ARBA" id="ARBA00023136"/>
    </source>
</evidence>
<gene>
    <name evidence="14" type="primary">prsE_1</name>
    <name evidence="13" type="ORF">EDC36_109116</name>
    <name evidence="14" type="ORF">Tigna_01260</name>
</gene>
<dbReference type="AlphaFoldDB" id="A0A4R3LGF2"/>
<evidence type="ECO:0000259" key="12">
    <source>
        <dbReference type="Pfam" id="PF26002"/>
    </source>
</evidence>
<dbReference type="Proteomes" id="UP000315577">
    <property type="component" value="Unassembled WGS sequence"/>
</dbReference>
<dbReference type="GO" id="GO:0015031">
    <property type="term" value="P:protein transport"/>
    <property type="evidence" value="ECO:0007669"/>
    <property type="project" value="InterPro"/>
</dbReference>
<keyword evidence="10" id="KW-0175">Coiled coil</keyword>
<keyword evidence="8 9" id="KW-0472">Membrane</keyword>
<feature type="transmembrane region" description="Helical" evidence="9">
    <location>
        <begin position="32"/>
        <end position="50"/>
    </location>
</feature>